<dbReference type="PRINTS" id="PR00420">
    <property type="entry name" value="RNGMNOXGNASE"/>
</dbReference>
<keyword evidence="2" id="KW-0285">Flavoprotein</keyword>
<dbReference type="InterPro" id="IPR002938">
    <property type="entry name" value="FAD-bd"/>
</dbReference>
<keyword evidence="6" id="KW-0732">Signal</keyword>
<dbReference type="Gene3D" id="3.50.50.60">
    <property type="entry name" value="FAD/NAD(P)-binding domain"/>
    <property type="match status" value="1"/>
</dbReference>
<dbReference type="GeneID" id="28818188"/>
<keyword evidence="3" id="KW-0274">FAD</keyword>
<evidence type="ECO:0000256" key="2">
    <source>
        <dbReference type="ARBA" id="ARBA00022630"/>
    </source>
</evidence>
<keyword evidence="4" id="KW-0560">Oxidoreductase</keyword>
<dbReference type="AlphaFoldDB" id="A0A132BA58"/>
<dbReference type="SUPFAM" id="SSF54373">
    <property type="entry name" value="FAD-linked reductases, C-terminal domain"/>
    <property type="match status" value="1"/>
</dbReference>
<dbReference type="RefSeq" id="XP_018063234.1">
    <property type="nucleotide sequence ID" value="XM_018208462.1"/>
</dbReference>
<dbReference type="GO" id="GO:0071949">
    <property type="term" value="F:FAD binding"/>
    <property type="evidence" value="ECO:0007669"/>
    <property type="project" value="InterPro"/>
</dbReference>
<dbReference type="SUPFAM" id="SSF51905">
    <property type="entry name" value="FAD/NAD(P)-binding domain"/>
    <property type="match status" value="1"/>
</dbReference>
<feature type="signal peptide" evidence="6">
    <location>
        <begin position="1"/>
        <end position="19"/>
    </location>
</feature>
<dbReference type="InterPro" id="IPR050493">
    <property type="entry name" value="FAD-dep_Monooxygenase_BioMet"/>
</dbReference>
<gene>
    <name evidence="8" type="ORF">LY89DRAFT_561480</name>
</gene>
<evidence type="ECO:0000313" key="8">
    <source>
        <dbReference type="EMBL" id="KUJ08879.1"/>
    </source>
</evidence>
<evidence type="ECO:0000256" key="1">
    <source>
        <dbReference type="ARBA" id="ARBA00007992"/>
    </source>
</evidence>
<dbReference type="EMBL" id="KQ947434">
    <property type="protein sequence ID" value="KUJ08879.1"/>
    <property type="molecule type" value="Genomic_DNA"/>
</dbReference>
<reference evidence="8 9" key="1">
    <citation type="submission" date="2015-10" db="EMBL/GenBank/DDBJ databases">
        <title>Full genome of DAOMC 229536 Phialocephala scopiformis, a fungal endophyte of spruce producing the potent anti-insectan compound rugulosin.</title>
        <authorList>
            <consortium name="DOE Joint Genome Institute"/>
            <person name="Walker A.K."/>
            <person name="Frasz S.L."/>
            <person name="Seifert K.A."/>
            <person name="Miller J.D."/>
            <person name="Mondo S.J."/>
            <person name="Labutti K."/>
            <person name="Lipzen A."/>
            <person name="Dockter R."/>
            <person name="Kennedy M."/>
            <person name="Grigoriev I.V."/>
            <person name="Spatafora J.W."/>
        </authorList>
    </citation>
    <scope>NUCLEOTIDE SEQUENCE [LARGE SCALE GENOMIC DNA]</scope>
    <source>
        <strain evidence="8 9">CBS 120377</strain>
    </source>
</reference>
<evidence type="ECO:0000256" key="5">
    <source>
        <dbReference type="ARBA" id="ARBA00023033"/>
    </source>
</evidence>
<evidence type="ECO:0000256" key="6">
    <source>
        <dbReference type="SAM" id="SignalP"/>
    </source>
</evidence>
<evidence type="ECO:0000313" key="9">
    <source>
        <dbReference type="Proteomes" id="UP000070700"/>
    </source>
</evidence>
<keyword evidence="5" id="KW-0503">Monooxygenase</keyword>
<dbReference type="OrthoDB" id="16820at2759"/>
<proteinExistence type="inferred from homology"/>
<dbReference type="GO" id="GO:0004497">
    <property type="term" value="F:monooxygenase activity"/>
    <property type="evidence" value="ECO:0007669"/>
    <property type="project" value="UniProtKB-KW"/>
</dbReference>
<feature type="non-terminal residue" evidence="8">
    <location>
        <position position="396"/>
    </location>
</feature>
<dbReference type="Pfam" id="PF01494">
    <property type="entry name" value="FAD_binding_3"/>
    <property type="match status" value="1"/>
</dbReference>
<organism evidence="8 9">
    <name type="scientific">Mollisia scopiformis</name>
    <name type="common">Conifer needle endophyte fungus</name>
    <name type="synonym">Phialocephala scopiformis</name>
    <dbReference type="NCBI Taxonomy" id="149040"/>
    <lineage>
        <taxon>Eukaryota</taxon>
        <taxon>Fungi</taxon>
        <taxon>Dikarya</taxon>
        <taxon>Ascomycota</taxon>
        <taxon>Pezizomycotina</taxon>
        <taxon>Leotiomycetes</taxon>
        <taxon>Helotiales</taxon>
        <taxon>Mollisiaceae</taxon>
        <taxon>Mollisia</taxon>
    </lineage>
</organism>
<dbReference type="Proteomes" id="UP000070700">
    <property type="component" value="Unassembled WGS sequence"/>
</dbReference>
<comment type="similarity">
    <text evidence="1">Belongs to the paxM FAD-dependent monooxygenase family.</text>
</comment>
<evidence type="ECO:0000256" key="3">
    <source>
        <dbReference type="ARBA" id="ARBA00022827"/>
    </source>
</evidence>
<name>A0A132BA58_MOLSC</name>
<evidence type="ECO:0000256" key="4">
    <source>
        <dbReference type="ARBA" id="ARBA00023002"/>
    </source>
</evidence>
<dbReference type="InParanoid" id="A0A132BA58"/>
<dbReference type="PANTHER" id="PTHR13789:SF147">
    <property type="entry name" value="PUTATIVE (AFU_ORTHOLOGUE AFUA_2G01950)-RELATED"/>
    <property type="match status" value="1"/>
</dbReference>
<evidence type="ECO:0000259" key="7">
    <source>
        <dbReference type="Pfam" id="PF01494"/>
    </source>
</evidence>
<accession>A0A132BA58</accession>
<feature type="domain" description="FAD-binding" evidence="7">
    <location>
        <begin position="6"/>
        <end position="353"/>
    </location>
</feature>
<feature type="chain" id="PRO_5007288040" evidence="6">
    <location>
        <begin position="20"/>
        <end position="396"/>
    </location>
</feature>
<dbReference type="KEGG" id="psco:LY89DRAFT_561480"/>
<keyword evidence="9" id="KW-1185">Reference proteome</keyword>
<dbReference type="PANTHER" id="PTHR13789">
    <property type="entry name" value="MONOOXYGENASE"/>
    <property type="match status" value="1"/>
</dbReference>
<dbReference type="InterPro" id="IPR036188">
    <property type="entry name" value="FAD/NAD-bd_sf"/>
</dbReference>
<protein>
    <submittedName>
        <fullName evidence="8">FAD/NAD(P)-binding domain-containing protein</fullName>
    </submittedName>
</protein>
<sequence length="396" mass="43970">MPPFNILIVGGGLGGLATAVSLSQAGHHVTVLESTSKLQTIGGGITIPSNSMRCWDYLGLKKRLHEAAEAKGPERRRFLRYNGEFVCDTGSREKLYKYGSIVVHRAPLQQLLLEAATEAGAKVQVNTRVIDIDESDESPVAITKDGQRLEADLIIGADGAKSVMRTLLHPNIQLRSSYNIYRAVILGATFKDDPEVAHLLDHSTIWWGPHRAVVGIPVQNGEYYSLECCHPGDTGTAGDWNKKGDVDQMKETFSDFEPHVTKMMRLVKPDDLLVWKLNSLPELDTWSFKSGKVTLLGDSAHAMLPFSGQGHAMAIEDSVCLADCLARTAFTSDIPTALKMFETIRKPRTKLISDFGESMARTWQLPDGEEQRKRDEIYRKTPYFSTSNWDGKHIDE</sequence>